<dbReference type="Proteomes" id="UP000678393">
    <property type="component" value="Unassembled WGS sequence"/>
</dbReference>
<evidence type="ECO:0000313" key="10">
    <source>
        <dbReference type="Proteomes" id="UP000678393"/>
    </source>
</evidence>
<keyword evidence="4" id="KW-0325">Glycoprotein</keyword>
<accession>A0A8S4ABW9</accession>
<evidence type="ECO:0000256" key="5">
    <source>
        <dbReference type="SAM" id="MobiDB-lite"/>
    </source>
</evidence>
<comment type="caution">
    <text evidence="9">The sequence shown here is derived from an EMBL/GenBank/DDBJ whole genome shotgun (WGS) entry which is preliminary data.</text>
</comment>
<evidence type="ECO:0000256" key="3">
    <source>
        <dbReference type="ARBA" id="ARBA00022794"/>
    </source>
</evidence>
<dbReference type="OrthoDB" id="9282501at2759"/>
<evidence type="ECO:0000256" key="4">
    <source>
        <dbReference type="ARBA" id="ARBA00023180"/>
    </source>
</evidence>
<dbReference type="Pfam" id="PF07773">
    <property type="entry name" value="TCTN_DUF1619"/>
    <property type="match status" value="2"/>
</dbReference>
<feature type="domain" description="Tectonic-1-3" evidence="7">
    <location>
        <begin position="717"/>
        <end position="905"/>
    </location>
</feature>
<organism evidence="9 10">
    <name type="scientific">Candidula unifasciata</name>
    <dbReference type="NCBI Taxonomy" id="100452"/>
    <lineage>
        <taxon>Eukaryota</taxon>
        <taxon>Metazoa</taxon>
        <taxon>Spiralia</taxon>
        <taxon>Lophotrochozoa</taxon>
        <taxon>Mollusca</taxon>
        <taxon>Gastropoda</taxon>
        <taxon>Heterobranchia</taxon>
        <taxon>Euthyneura</taxon>
        <taxon>Panpulmonata</taxon>
        <taxon>Eupulmonata</taxon>
        <taxon>Stylommatophora</taxon>
        <taxon>Helicina</taxon>
        <taxon>Helicoidea</taxon>
        <taxon>Geomitridae</taxon>
        <taxon>Candidula</taxon>
    </lineage>
</organism>
<evidence type="ECO:0000256" key="1">
    <source>
        <dbReference type="ARBA" id="ARBA00007633"/>
    </source>
</evidence>
<keyword evidence="10" id="KW-1185">Reference proteome</keyword>
<feature type="domain" description="Tectonic-1-3 N-terminal" evidence="8">
    <location>
        <begin position="355"/>
        <end position="444"/>
    </location>
</feature>
<proteinExistence type="inferred from homology"/>
<dbReference type="InterPro" id="IPR040354">
    <property type="entry name" value="TCTN1-3"/>
</dbReference>
<reference evidence="9" key="1">
    <citation type="submission" date="2021-04" db="EMBL/GenBank/DDBJ databases">
        <authorList>
            <consortium name="Molecular Ecology Group"/>
        </authorList>
    </citation>
    <scope>NUCLEOTIDE SEQUENCE</scope>
</reference>
<evidence type="ECO:0000259" key="7">
    <source>
        <dbReference type="Pfam" id="PF07773"/>
    </source>
</evidence>
<keyword evidence="2" id="KW-0732">Signal</keyword>
<keyword evidence="3" id="KW-0970">Cilium biogenesis/degradation</keyword>
<protein>
    <recommendedName>
        <fullName evidence="11">Tectonic domain-containing protein</fullName>
    </recommendedName>
</protein>
<dbReference type="InterPro" id="IPR011677">
    <property type="entry name" value="TCTN1-3_dom"/>
</dbReference>
<dbReference type="AlphaFoldDB" id="A0A8S4ABW9"/>
<comment type="similarity">
    <text evidence="1">Belongs to the tectonic family.</text>
</comment>
<evidence type="ECO:0000256" key="2">
    <source>
        <dbReference type="ARBA" id="ARBA00022729"/>
    </source>
</evidence>
<evidence type="ECO:0000313" key="9">
    <source>
        <dbReference type="EMBL" id="CAG5135541.1"/>
    </source>
</evidence>
<evidence type="ECO:0008006" key="11">
    <source>
        <dbReference type="Google" id="ProtNLM"/>
    </source>
</evidence>
<feature type="non-terminal residue" evidence="9">
    <location>
        <position position="1027"/>
    </location>
</feature>
<feature type="region of interest" description="Disordered" evidence="5">
    <location>
        <begin position="197"/>
        <end position="219"/>
    </location>
</feature>
<dbReference type="PANTHER" id="PTHR14611:SF6">
    <property type="entry name" value="TECTONIC-2"/>
    <property type="match status" value="1"/>
</dbReference>
<dbReference type="EMBL" id="CAJHNH020008412">
    <property type="protein sequence ID" value="CAG5135541.1"/>
    <property type="molecule type" value="Genomic_DNA"/>
</dbReference>
<dbReference type="PANTHER" id="PTHR14611">
    <property type="entry name" value="TECTONIC FAMILY MEMBER"/>
    <property type="match status" value="1"/>
</dbReference>
<keyword evidence="6" id="KW-0812">Transmembrane</keyword>
<keyword evidence="6" id="KW-1133">Transmembrane helix</keyword>
<evidence type="ECO:0000256" key="6">
    <source>
        <dbReference type="SAM" id="Phobius"/>
    </source>
</evidence>
<dbReference type="GO" id="GO:0060271">
    <property type="term" value="P:cilium assembly"/>
    <property type="evidence" value="ECO:0007669"/>
    <property type="project" value="TreeGrafter"/>
</dbReference>
<sequence length="1027" mass="110457">LNKAGRPVVVSCSGESKNSSCLVAAGRDQFCPATSKSNSVSITIKPEGSVSICQRLVRIKNHGIGSDCGFSVRLSEPATGSVTVSCSASPGLLDIRTLTIPAGNTDGRMTCLTLSGVAGSQANVTCRAQGAQFTSGTVVDASTALFIIGDNTVSFQPAWSQIYNTTFTSFFYLNEPVDSGTVKVLCQASVVSSMDEAARPPDCSFTQASTAAPTTSTTTTTTTTTTVTTAATTVGTTSNDTDMNVTDATTAATVTGPPPTTLPDPSSDWRVVNSQFELSRTSTSSPALFQSVTTERVKDVISVRTEIVVTTCCVLPSGSLTNYHNRSAVSVAVAHLAPFVCAGCKNISLTNPKAERTLQNPGFVEVAPCACDLTQNGCDINCCCDSECSKNERARFSGCVPGLPGGQETEPEDYRCSSVAFDQPDWQTLTCVYWENNWFLGLFYKNARKLQTLEDINAQVARTFRGRFSFSETERRFSDPAQPSYTYGAVVRTIREDIVTILPTGTLTLPQPGPGASCNPLTPVRYLVDQASSCTTALTQQLCSPLSILSAGVYLASSAVSGCSQSYKVARSATGNQVAPTDVYYYCASGLELCPYVNMQGGLYPNCVDYNRNRSMEASPSLPGPCSWDDSFTTPPVLDGSCANVVVDVRYNFEWKGSEITKLSAVVILADLTTVVNKTGLELVQQFSVKWLNKPNTTVPLSDNFAGTSQAYTRSGSAGYMMGKPLLSGQMRRNTSTGQFDQVDVALEKQMAVWRPGLSGLCRDATRQPVTFGDDVLSGCVLNLSFNDLNNSCDDLRQQILDSLDVLMAADVIGRYGYNDISNENMWVPVLRQALNISSSEENSTSISNTTSLNETVEELQSWANSITGVCLLPSAASLHILYAQTGAANGYPRYEVLGAYIHYTITNFTMDCMGANSGRCQPTSGSSQQFLLSSSVTFTLVPATPLDSRRRFDTRCNPDSILSDTCYRYFTDFGSEECYYGTCWQELAYPLLSVYQGDPRVYALPFFLVLVLGVIGYVSVARPGWR</sequence>
<name>A0A8S4ABW9_9EUPU</name>
<gene>
    <name evidence="9" type="ORF">CUNI_LOCUS21099</name>
</gene>
<keyword evidence="6" id="KW-0472">Membrane</keyword>
<evidence type="ECO:0000259" key="8">
    <source>
        <dbReference type="Pfam" id="PF25752"/>
    </source>
</evidence>
<feature type="compositionally biased region" description="Low complexity" evidence="5">
    <location>
        <begin position="206"/>
        <end position="219"/>
    </location>
</feature>
<feature type="transmembrane region" description="Helical" evidence="6">
    <location>
        <begin position="1002"/>
        <end position="1021"/>
    </location>
</feature>
<feature type="domain" description="Tectonic-1-3" evidence="7">
    <location>
        <begin position="484"/>
        <end position="692"/>
    </location>
</feature>
<dbReference type="InterPro" id="IPR057724">
    <property type="entry name" value="TCTN1-3_N"/>
</dbReference>
<dbReference type="Pfam" id="PF25752">
    <property type="entry name" value="DUF1619_N"/>
    <property type="match status" value="1"/>
</dbReference>